<accession>A0A3R8RVY2</accession>
<name>A0A3R8RVY2_9MICO</name>
<dbReference type="RefSeq" id="WP_126988914.1">
    <property type="nucleotide sequence ID" value="NZ_ML133872.1"/>
</dbReference>
<feature type="chain" id="PRO_5039288095" evidence="1">
    <location>
        <begin position="26"/>
        <end position="172"/>
    </location>
</feature>
<keyword evidence="3" id="KW-1185">Reference proteome</keyword>
<dbReference type="GeneID" id="78122695"/>
<organism evidence="2 3">
    <name type="scientific">Brachybacterium paraconglomeratum</name>
    <dbReference type="NCBI Taxonomy" id="173362"/>
    <lineage>
        <taxon>Bacteria</taxon>
        <taxon>Bacillati</taxon>
        <taxon>Actinomycetota</taxon>
        <taxon>Actinomycetes</taxon>
        <taxon>Micrococcales</taxon>
        <taxon>Dermabacteraceae</taxon>
        <taxon>Brachybacterium</taxon>
    </lineage>
</organism>
<evidence type="ECO:0000256" key="1">
    <source>
        <dbReference type="SAM" id="SignalP"/>
    </source>
</evidence>
<comment type="caution">
    <text evidence="2">The sequence shown here is derived from an EMBL/GenBank/DDBJ whole genome shotgun (WGS) entry which is preliminary data.</text>
</comment>
<gene>
    <name evidence="2" type="ORF">DS079_16935</name>
</gene>
<keyword evidence="1" id="KW-0732">Signal</keyword>
<dbReference type="AlphaFoldDB" id="A0A3R8RVY2"/>
<evidence type="ECO:0000313" key="3">
    <source>
        <dbReference type="Proteomes" id="UP000274327"/>
    </source>
</evidence>
<dbReference type="Proteomes" id="UP000274327">
    <property type="component" value="Unassembled WGS sequence"/>
</dbReference>
<proteinExistence type="predicted"/>
<feature type="signal peptide" evidence="1">
    <location>
        <begin position="1"/>
        <end position="25"/>
    </location>
</feature>
<reference evidence="2 3" key="1">
    <citation type="submission" date="2018-07" db="EMBL/GenBank/DDBJ databases">
        <title>Brachybacteriurn paraconglorneratum KCTC 9916.</title>
        <authorList>
            <person name="Li Y."/>
        </authorList>
    </citation>
    <scope>NUCLEOTIDE SEQUENCE [LARGE SCALE GENOMIC DNA]</scope>
    <source>
        <strain evidence="2 3">KCTC 9916</strain>
    </source>
</reference>
<protein>
    <submittedName>
        <fullName evidence="2">Uncharacterized protein</fullName>
    </submittedName>
</protein>
<sequence length="172" mass="17654">MDRRKFFTATFVGAAAAMAPLGATALAEAPKPNESTSTSAPAMTDADLEAFEAALAQLPPELQEADPNTYPNYEAELRAHLPSTQSVPPGEVAPAFNVAACAAAIVPLIIEYGIPVAKVVGWIRRARAIWGGVRGIWTAIRSGAAAAEIGEEAVTVLQGILGVGGVVSACSL</sequence>
<dbReference type="EMBL" id="QOCI01000026">
    <property type="protein sequence ID" value="RRR16923.1"/>
    <property type="molecule type" value="Genomic_DNA"/>
</dbReference>
<evidence type="ECO:0000313" key="2">
    <source>
        <dbReference type="EMBL" id="RRR16923.1"/>
    </source>
</evidence>